<keyword evidence="1" id="KW-0408">Iron</keyword>
<sequence>MSASPPAAPFSLTQLKTGSSALIVGLSEDAPVEVTTRLRHLGFRAGNVVEARRRAPLRDPVMYRLLGYDMCLRANEACHVSVVAL</sequence>
<evidence type="ECO:0000313" key="3">
    <source>
        <dbReference type="EMBL" id="ORV04294.1"/>
    </source>
</evidence>
<evidence type="ECO:0000256" key="1">
    <source>
        <dbReference type="ARBA" id="ARBA00023004"/>
    </source>
</evidence>
<accession>A0A1X1RF13</accession>
<dbReference type="SUPFAM" id="SSF50037">
    <property type="entry name" value="C-terminal domain of transcriptional repressors"/>
    <property type="match status" value="1"/>
</dbReference>
<dbReference type="RefSeq" id="WP_085095276.1">
    <property type="nucleotide sequence ID" value="NZ_LQOJ01000031.1"/>
</dbReference>
<dbReference type="Proteomes" id="UP000193484">
    <property type="component" value="Unassembled WGS sequence"/>
</dbReference>
<dbReference type="InterPro" id="IPR052713">
    <property type="entry name" value="FeoA"/>
</dbReference>
<dbReference type="OrthoDB" id="3260514at2"/>
<dbReference type="SMART" id="SM00899">
    <property type="entry name" value="FeoA"/>
    <property type="match status" value="1"/>
</dbReference>
<dbReference type="Pfam" id="PF04023">
    <property type="entry name" value="FeoA"/>
    <property type="match status" value="1"/>
</dbReference>
<dbReference type="PANTHER" id="PTHR42954">
    <property type="entry name" value="FE(2+) TRANSPORT PROTEIN A"/>
    <property type="match status" value="1"/>
</dbReference>
<dbReference type="InterPro" id="IPR007167">
    <property type="entry name" value="Fe-transptr_FeoA-like"/>
</dbReference>
<protein>
    <recommendedName>
        <fullName evidence="2">Ferrous iron transporter FeoA-like domain-containing protein</fullName>
    </recommendedName>
</protein>
<keyword evidence="4" id="KW-1185">Reference proteome</keyword>
<organism evidence="3 4">
    <name type="scientific">Mycolicibacterium fallax</name>
    <name type="common">Mycobacterium fallax</name>
    <dbReference type="NCBI Taxonomy" id="1793"/>
    <lineage>
        <taxon>Bacteria</taxon>
        <taxon>Bacillati</taxon>
        <taxon>Actinomycetota</taxon>
        <taxon>Actinomycetes</taxon>
        <taxon>Mycobacteriales</taxon>
        <taxon>Mycobacteriaceae</taxon>
        <taxon>Mycolicibacterium</taxon>
    </lineage>
</organism>
<dbReference type="STRING" id="1793.AWC04_09095"/>
<feature type="domain" description="Ferrous iron transporter FeoA-like" evidence="2">
    <location>
        <begin position="10"/>
        <end position="84"/>
    </location>
</feature>
<dbReference type="Gene3D" id="2.30.30.90">
    <property type="match status" value="1"/>
</dbReference>
<evidence type="ECO:0000259" key="2">
    <source>
        <dbReference type="SMART" id="SM00899"/>
    </source>
</evidence>
<reference evidence="3 4" key="1">
    <citation type="submission" date="2016-01" db="EMBL/GenBank/DDBJ databases">
        <title>The new phylogeny of the genus Mycobacterium.</title>
        <authorList>
            <person name="Tarcisio F."/>
            <person name="Conor M."/>
            <person name="Antonella G."/>
            <person name="Elisabetta G."/>
            <person name="Giulia F.S."/>
            <person name="Sara T."/>
            <person name="Anna F."/>
            <person name="Clotilde B."/>
            <person name="Roberto B."/>
            <person name="Veronica D.S."/>
            <person name="Fabio R."/>
            <person name="Monica P."/>
            <person name="Olivier J."/>
            <person name="Enrico T."/>
            <person name="Nicola S."/>
        </authorList>
    </citation>
    <scope>NUCLEOTIDE SEQUENCE [LARGE SCALE GENOMIC DNA]</scope>
    <source>
        <strain evidence="3 4">DSM 44179</strain>
    </source>
</reference>
<proteinExistence type="predicted"/>
<dbReference type="GO" id="GO:0046914">
    <property type="term" value="F:transition metal ion binding"/>
    <property type="evidence" value="ECO:0007669"/>
    <property type="project" value="InterPro"/>
</dbReference>
<gene>
    <name evidence="3" type="ORF">AWC04_09095</name>
</gene>
<evidence type="ECO:0000313" key="4">
    <source>
        <dbReference type="Proteomes" id="UP000193484"/>
    </source>
</evidence>
<comment type="caution">
    <text evidence="3">The sequence shown here is derived from an EMBL/GenBank/DDBJ whole genome shotgun (WGS) entry which is preliminary data.</text>
</comment>
<dbReference type="PANTHER" id="PTHR42954:SF2">
    <property type="entry name" value="FE(2+) TRANSPORT PROTEIN A"/>
    <property type="match status" value="1"/>
</dbReference>
<dbReference type="InterPro" id="IPR038157">
    <property type="entry name" value="FeoA_core_dom"/>
</dbReference>
<dbReference type="InterPro" id="IPR008988">
    <property type="entry name" value="Transcriptional_repressor_C"/>
</dbReference>
<dbReference type="EMBL" id="LQOJ01000031">
    <property type="protein sequence ID" value="ORV04294.1"/>
    <property type="molecule type" value="Genomic_DNA"/>
</dbReference>
<name>A0A1X1RF13_MYCFA</name>
<dbReference type="AlphaFoldDB" id="A0A1X1RF13"/>